<name>A0A2I4Q2C4_9PHAE</name>
<dbReference type="EMBL" id="KY433579">
    <property type="protein sequence ID" value="AQZ24984.1"/>
    <property type="molecule type" value="Genomic_DNA"/>
</dbReference>
<comment type="function">
    <text evidence="6">Required during biogenesis of c-type cytochromes (cytochrome c6 and cytochrome f) at the step of heme attachment.</text>
</comment>
<reference evidence="9" key="1">
    <citation type="journal article" date="2017" name="Mar. Biotechnol.">
        <title>Plastid Genome of Dictyopteris divaricata (Dictyotales, Phaeophyceae): Understanding the Evolution of Plastid Genomes in Brown Algae.</title>
        <authorList>
            <person name="Liu F."/>
            <person name="Jin Z."/>
            <person name="Wang Y."/>
            <person name="Bi Y."/>
            <person name="Melton J.T.III."/>
        </authorList>
    </citation>
    <scope>NUCLEOTIDE SEQUENCE</scope>
</reference>
<dbReference type="PANTHER" id="PTHR31566">
    <property type="entry name" value="CYTOCHROME C BIOGENESIS PROTEIN CCS1, CHLOROPLASTIC"/>
    <property type="match status" value="1"/>
</dbReference>
<gene>
    <name evidence="6 9" type="primary">ccs1</name>
</gene>
<feature type="transmembrane region" description="Helical" evidence="7">
    <location>
        <begin position="12"/>
        <end position="32"/>
    </location>
</feature>
<dbReference type="GO" id="GO:0017004">
    <property type="term" value="P:cytochrome complex assembly"/>
    <property type="evidence" value="ECO:0007669"/>
    <property type="project" value="UniProtKB-UniRule"/>
</dbReference>
<geneLocation type="chloroplast" evidence="9"/>
<dbReference type="Pfam" id="PF05140">
    <property type="entry name" value="ResB"/>
    <property type="match status" value="1"/>
</dbReference>
<evidence type="ECO:0000256" key="5">
    <source>
        <dbReference type="ARBA" id="ARBA00023136"/>
    </source>
</evidence>
<sequence>MFKKFYIYLANLKLAIIILLIIAFFSSIGSFIEQNKDIDFYKDQYPNQIFNIPFWEIIKYLGLDTIYTTWWFLSLLILLGFSLISCTFLQQLPNLKFSRRYYFYKQKKQFKKLAFNFNPRKVFKSHLSHSLLIKEYSIFYQKNCIYAYKGLISRVGPIVVHLSLISILLGSTLSAIQGFNSQELVVKTELFHIQNIVKSGFFSKIPQTTFRVNDFWSTSTLIGETKQFYSDISILDGQANELKRKTISVNNPLLFKNLTIYQTDWGISGIRVRLKKQNEVIANKNVQIPVVKLNTSSKKIWLSSLPPYKERSNDFILLINNNRGQLTLFNNNGQFLKTMNLGESNDIINGIYFNILDIISSTGVQIKSDPGVNILYSGFLFLIFSSITSYLSFSEFWLLDGYHYTITGAKTNRSKILLNLEFLKFKQSFIE</sequence>
<feature type="domain" description="ResB-like" evidence="8">
    <location>
        <begin position="12"/>
        <end position="298"/>
    </location>
</feature>
<keyword evidence="2 6" id="KW-0812">Transmembrane</keyword>
<evidence type="ECO:0000256" key="7">
    <source>
        <dbReference type="SAM" id="Phobius"/>
    </source>
</evidence>
<evidence type="ECO:0000313" key="9">
    <source>
        <dbReference type="EMBL" id="AQZ24984.1"/>
    </source>
</evidence>
<dbReference type="RefSeq" id="YP_009455767.1">
    <property type="nucleotide sequence ID" value="NC_036804.1"/>
</dbReference>
<evidence type="ECO:0000256" key="4">
    <source>
        <dbReference type="ARBA" id="ARBA00022989"/>
    </source>
</evidence>
<evidence type="ECO:0000256" key="2">
    <source>
        <dbReference type="ARBA" id="ARBA00022692"/>
    </source>
</evidence>
<dbReference type="HAMAP" id="MF_01392">
    <property type="entry name" value="CytC_Ccs1"/>
    <property type="match status" value="1"/>
</dbReference>
<evidence type="ECO:0000256" key="3">
    <source>
        <dbReference type="ARBA" id="ARBA00022748"/>
    </source>
</evidence>
<accession>A0A2I4Q2C4</accession>
<keyword evidence="9" id="KW-0150">Chloroplast</keyword>
<feature type="transmembrane region" description="Helical" evidence="7">
    <location>
        <begin position="374"/>
        <end position="393"/>
    </location>
</feature>
<comment type="subunit">
    <text evidence="6">May interact with CcsA.</text>
</comment>
<keyword evidence="4 6" id="KW-1133">Transmembrane helix</keyword>
<dbReference type="PANTHER" id="PTHR31566:SF0">
    <property type="entry name" value="CYTOCHROME C BIOGENESIS PROTEIN CCS1, CHLOROPLASTIC"/>
    <property type="match status" value="1"/>
</dbReference>
<feature type="transmembrane region" description="Helical" evidence="7">
    <location>
        <begin position="70"/>
        <end position="89"/>
    </location>
</feature>
<keyword evidence="5 6" id="KW-0472">Membrane</keyword>
<organism evidence="9">
    <name type="scientific">Dictyopteris divaricata</name>
    <dbReference type="NCBI Taxonomy" id="156996"/>
    <lineage>
        <taxon>Eukaryota</taxon>
        <taxon>Sar</taxon>
        <taxon>Stramenopiles</taxon>
        <taxon>Ochrophyta</taxon>
        <taxon>PX clade</taxon>
        <taxon>Phaeophyceae</taxon>
        <taxon>Dictyotales</taxon>
        <taxon>Dictyotaceae</taxon>
        <taxon>Dictyopteris</taxon>
    </lineage>
</organism>
<keyword evidence="9" id="KW-0934">Plastid</keyword>
<dbReference type="InterPro" id="IPR023494">
    <property type="entry name" value="Cyt_c_bgen_Ccs1/CcsB/ResB"/>
</dbReference>
<comment type="subcellular location">
    <subcellularLocation>
        <location evidence="1">Membrane</location>
        <topology evidence="1">Multi-pass membrane protein</topology>
    </subcellularLocation>
    <subcellularLocation>
        <location evidence="6">Plastid</location>
        <location evidence="6">Chloroplast thylakoid membrane</location>
        <topology evidence="6">Multi-pass membrane protein</topology>
    </subcellularLocation>
</comment>
<keyword evidence="3 6" id="KW-0201">Cytochrome c-type biogenesis</keyword>
<protein>
    <recommendedName>
        <fullName evidence="6">Cytochrome c biogenesis protein Ccs1</fullName>
    </recommendedName>
</protein>
<evidence type="ECO:0000259" key="8">
    <source>
        <dbReference type="Pfam" id="PF05140"/>
    </source>
</evidence>
<evidence type="ECO:0000256" key="1">
    <source>
        <dbReference type="ARBA" id="ARBA00004141"/>
    </source>
</evidence>
<dbReference type="GO" id="GO:0009535">
    <property type="term" value="C:chloroplast thylakoid membrane"/>
    <property type="evidence" value="ECO:0007669"/>
    <property type="project" value="UniProtKB-SubCell"/>
</dbReference>
<comment type="similarity">
    <text evidence="6">Belongs to the Ccs1/CcsB family.</text>
</comment>
<keyword evidence="6" id="KW-0793">Thylakoid</keyword>
<dbReference type="AlphaFoldDB" id="A0A2I4Q2C4"/>
<dbReference type="GeneID" id="35656020"/>
<proteinExistence type="inferred from homology"/>
<evidence type="ECO:0000256" key="6">
    <source>
        <dbReference type="HAMAP-Rule" id="MF_01392"/>
    </source>
</evidence>
<dbReference type="InterPro" id="IPR007816">
    <property type="entry name" value="ResB-like_domain"/>
</dbReference>